<comment type="subcellular location">
    <subcellularLocation>
        <location evidence="2">Nucleus</location>
    </subcellularLocation>
</comment>
<evidence type="ECO:0000256" key="3">
    <source>
        <dbReference type="ARBA" id="ARBA00007930"/>
    </source>
</evidence>
<protein>
    <recommendedName>
        <fullName evidence="4">RING-type E3 ubiquitin transferase</fullName>
        <ecNumber evidence="4">2.3.2.27</ecNumber>
    </recommendedName>
</protein>
<keyword evidence="7" id="KW-0539">Nucleus</keyword>
<gene>
    <name evidence="9" type="ORF">CBR_g31965</name>
</gene>
<reference evidence="9 10" key="1">
    <citation type="journal article" date="2018" name="Cell">
        <title>The Chara Genome: Secondary Complexity and Implications for Plant Terrestrialization.</title>
        <authorList>
            <person name="Nishiyama T."/>
            <person name="Sakayama H."/>
            <person name="Vries J.D."/>
            <person name="Buschmann H."/>
            <person name="Saint-Marcoux D."/>
            <person name="Ullrich K.K."/>
            <person name="Haas F.B."/>
            <person name="Vanderstraeten L."/>
            <person name="Becker D."/>
            <person name="Lang D."/>
            <person name="Vosolsobe S."/>
            <person name="Rombauts S."/>
            <person name="Wilhelmsson P.K.I."/>
            <person name="Janitza P."/>
            <person name="Kern R."/>
            <person name="Heyl A."/>
            <person name="Rumpler F."/>
            <person name="Villalobos L.I.A.C."/>
            <person name="Clay J.M."/>
            <person name="Skokan R."/>
            <person name="Toyoda A."/>
            <person name="Suzuki Y."/>
            <person name="Kagoshima H."/>
            <person name="Schijlen E."/>
            <person name="Tajeshwar N."/>
            <person name="Catarino B."/>
            <person name="Hetherington A.J."/>
            <person name="Saltykova A."/>
            <person name="Bonnot C."/>
            <person name="Breuninger H."/>
            <person name="Symeonidi A."/>
            <person name="Radhakrishnan G.V."/>
            <person name="Van Nieuwerburgh F."/>
            <person name="Deforce D."/>
            <person name="Chang C."/>
            <person name="Karol K.G."/>
            <person name="Hedrich R."/>
            <person name="Ulvskov P."/>
            <person name="Glockner G."/>
            <person name="Delwiche C.F."/>
            <person name="Petrasek J."/>
            <person name="Van de Peer Y."/>
            <person name="Friml J."/>
            <person name="Beilby M."/>
            <person name="Dolan L."/>
            <person name="Kohara Y."/>
            <person name="Sugano S."/>
            <person name="Fujiyama A."/>
            <person name="Delaux P.-M."/>
            <person name="Quint M."/>
            <person name="TheiBen G."/>
            <person name="Hagemann M."/>
            <person name="Harholt J."/>
            <person name="Dunand C."/>
            <person name="Zachgo S."/>
            <person name="Langdale J."/>
            <person name="Maumus F."/>
            <person name="Straeten D.V.D."/>
            <person name="Gould S.B."/>
            <person name="Rensing S.A."/>
        </authorList>
    </citation>
    <scope>NUCLEOTIDE SEQUENCE [LARGE SCALE GENOMIC DNA]</scope>
    <source>
        <strain evidence="9 10">S276</strain>
    </source>
</reference>
<dbReference type="SUPFAM" id="SSF57850">
    <property type="entry name" value="RING/U-box"/>
    <property type="match status" value="1"/>
</dbReference>
<dbReference type="EMBL" id="BFEA01000370">
    <property type="protein sequence ID" value="GBG81290.1"/>
    <property type="molecule type" value="Genomic_DNA"/>
</dbReference>
<dbReference type="GO" id="GO:0005634">
    <property type="term" value="C:nucleus"/>
    <property type="evidence" value="ECO:0007669"/>
    <property type="project" value="UniProtKB-SubCell"/>
</dbReference>
<evidence type="ECO:0000256" key="7">
    <source>
        <dbReference type="ARBA" id="ARBA00023242"/>
    </source>
</evidence>
<dbReference type="SMART" id="SM00504">
    <property type="entry name" value="Ubox"/>
    <property type="match status" value="1"/>
</dbReference>
<name>A0A388LG37_CHABU</name>
<dbReference type="STRING" id="69332.A0A388LG37"/>
<dbReference type="PANTHER" id="PTHR13063:SF10">
    <property type="entry name" value="NITRIC OXIDE SYNTHASE-INTERACTING PROTEIN"/>
    <property type="match status" value="1"/>
</dbReference>
<keyword evidence="6" id="KW-0833">Ubl conjugation pathway</keyword>
<comment type="similarity">
    <text evidence="3">Belongs to the cyclophilin-type PPIase family. PPIL2 subfamily.</text>
</comment>
<dbReference type="PROSITE" id="PS51698">
    <property type="entry name" value="U_BOX"/>
    <property type="match status" value="1"/>
</dbReference>
<dbReference type="InterPro" id="IPR013083">
    <property type="entry name" value="Znf_RING/FYVE/PHD"/>
</dbReference>
<keyword evidence="5" id="KW-0808">Transferase</keyword>
<comment type="caution">
    <text evidence="9">The sequence shown here is derived from an EMBL/GenBank/DDBJ whole genome shotgun (WGS) entry which is preliminary data.</text>
</comment>
<evidence type="ECO:0000256" key="4">
    <source>
        <dbReference type="ARBA" id="ARBA00012483"/>
    </source>
</evidence>
<dbReference type="OrthoDB" id="1600814at2759"/>
<sequence length="184" mass="21553">MFITSTEWAKEWGGAKDRENRAIFKRLPFYCCGVSFTPFEDPVCTADGHVFDILNVVPYLRKFHKHPVTGRLLEVKDLIKLTFHKNNDGEYHCPVLNKVFTEFTHIVAIRPTGNVYCYEAVRELNIKPKNWKDLLTDEPFKREDIITIQDPNNLDAKLLADFDHVKHDIKINDEGMSLKNFHYR</sequence>
<evidence type="ECO:0000256" key="2">
    <source>
        <dbReference type="ARBA" id="ARBA00004123"/>
    </source>
</evidence>
<organism evidence="9 10">
    <name type="scientific">Chara braunii</name>
    <name type="common">Braun's stonewort</name>
    <dbReference type="NCBI Taxonomy" id="69332"/>
    <lineage>
        <taxon>Eukaryota</taxon>
        <taxon>Viridiplantae</taxon>
        <taxon>Streptophyta</taxon>
        <taxon>Charophyceae</taxon>
        <taxon>Charales</taxon>
        <taxon>Characeae</taxon>
        <taxon>Chara</taxon>
    </lineage>
</organism>
<proteinExistence type="inferred from homology"/>
<evidence type="ECO:0000313" key="9">
    <source>
        <dbReference type="EMBL" id="GBG81290.1"/>
    </source>
</evidence>
<evidence type="ECO:0000256" key="1">
    <source>
        <dbReference type="ARBA" id="ARBA00000900"/>
    </source>
</evidence>
<dbReference type="PANTHER" id="PTHR13063">
    <property type="entry name" value="ENOS INTERACTING PROTEIN"/>
    <property type="match status" value="1"/>
</dbReference>
<dbReference type="GO" id="GO:0061630">
    <property type="term" value="F:ubiquitin protein ligase activity"/>
    <property type="evidence" value="ECO:0007669"/>
    <property type="project" value="UniProtKB-EC"/>
</dbReference>
<dbReference type="Pfam" id="PF04641">
    <property type="entry name" value="Rtf2"/>
    <property type="match status" value="1"/>
</dbReference>
<dbReference type="UniPathway" id="UPA00143"/>
<evidence type="ECO:0000313" key="10">
    <source>
        <dbReference type="Proteomes" id="UP000265515"/>
    </source>
</evidence>
<dbReference type="AlphaFoldDB" id="A0A388LG37"/>
<evidence type="ECO:0000256" key="6">
    <source>
        <dbReference type="ARBA" id="ARBA00022786"/>
    </source>
</evidence>
<feature type="domain" description="U-box" evidence="8">
    <location>
        <begin position="25"/>
        <end position="98"/>
    </location>
</feature>
<comment type="catalytic activity">
    <reaction evidence="1">
        <text>S-ubiquitinyl-[E2 ubiquitin-conjugating enzyme]-L-cysteine + [acceptor protein]-L-lysine = [E2 ubiquitin-conjugating enzyme]-L-cysteine + N(6)-ubiquitinyl-[acceptor protein]-L-lysine.</text>
        <dbReference type="EC" id="2.3.2.27"/>
    </reaction>
</comment>
<dbReference type="InterPro" id="IPR016818">
    <property type="entry name" value="NOSIP"/>
</dbReference>
<keyword evidence="10" id="KW-1185">Reference proteome</keyword>
<evidence type="ECO:0000259" key="8">
    <source>
        <dbReference type="PROSITE" id="PS51698"/>
    </source>
</evidence>
<dbReference type="Gramene" id="GBG81290">
    <property type="protein sequence ID" value="GBG81290"/>
    <property type="gene ID" value="CBR_g31965"/>
</dbReference>
<evidence type="ECO:0000256" key="5">
    <source>
        <dbReference type="ARBA" id="ARBA00022679"/>
    </source>
</evidence>
<dbReference type="Proteomes" id="UP000265515">
    <property type="component" value="Unassembled WGS sequence"/>
</dbReference>
<dbReference type="InterPro" id="IPR003613">
    <property type="entry name" value="Ubox_domain"/>
</dbReference>
<accession>A0A388LG37</accession>
<dbReference type="InterPro" id="IPR026951">
    <property type="entry name" value="PPIL2_U-box_dom"/>
</dbReference>
<dbReference type="Gene3D" id="3.30.40.10">
    <property type="entry name" value="Zinc/RING finger domain, C3HC4 (zinc finger)"/>
    <property type="match status" value="1"/>
</dbReference>
<dbReference type="CDD" id="cd16663">
    <property type="entry name" value="RING-Ubox_PPIL2"/>
    <property type="match status" value="1"/>
</dbReference>
<dbReference type="EC" id="2.3.2.27" evidence="4"/>
<dbReference type="GO" id="GO:0016567">
    <property type="term" value="P:protein ubiquitination"/>
    <property type="evidence" value="ECO:0007669"/>
    <property type="project" value="UniProtKB-UniPathway"/>
</dbReference>
<dbReference type="FunFam" id="3.30.40.10:FF:000079">
    <property type="entry name" value="Peptidyl-prolyl cis-trans isomerase 2"/>
    <property type="match status" value="1"/>
</dbReference>